<dbReference type="EMBL" id="CABFVH010000052">
    <property type="protein sequence ID" value="VUF15350.1"/>
    <property type="molecule type" value="Genomic_DNA"/>
</dbReference>
<evidence type="ECO:0000256" key="1">
    <source>
        <dbReference type="SAM" id="MobiDB-lite"/>
    </source>
</evidence>
<reference evidence="4 5" key="1">
    <citation type="submission" date="2019-06" db="EMBL/GenBank/DDBJ databases">
        <authorList>
            <person name="Rodrigo-Torres L."/>
            <person name="Arahal R. D."/>
            <person name="Lucena T."/>
        </authorList>
    </citation>
    <scope>NUCLEOTIDE SEQUENCE [LARGE SCALE GENOMIC DNA]</scope>
    <source>
        <strain evidence="4 5">SW08-7</strain>
    </source>
</reference>
<reference evidence="3" key="2">
    <citation type="journal article" date="2021" name="Front. Microbiol.">
        <title>Comprehensive Comparative Genomics and Phenotyping of Methylobacterium Species.</title>
        <authorList>
            <person name="Alessa O."/>
            <person name="Ogura Y."/>
            <person name="Fujitani Y."/>
            <person name="Takami H."/>
            <person name="Hayashi T."/>
            <person name="Sahin N."/>
            <person name="Tani A."/>
        </authorList>
    </citation>
    <scope>NUCLEOTIDE SEQUENCE</scope>
    <source>
        <strain evidence="3">DSM 22415</strain>
    </source>
</reference>
<feature type="region of interest" description="Disordered" evidence="1">
    <location>
        <begin position="95"/>
        <end position="130"/>
    </location>
</feature>
<feature type="compositionally biased region" description="Low complexity" evidence="1">
    <location>
        <begin position="1"/>
        <end position="17"/>
    </location>
</feature>
<proteinExistence type="predicted"/>
<sequence length="192" mass="19849">MTARPARPPRARTQTETPAPPRRLPLRLPERPLAGAVTRARAREAGIERAVMGGALLLALTASGFAGYVIAGQSRPYAVQAVLPADTRPFAWKRPPDAPARAAIPDLDPTTTGTIPERAASAAPDQPEPAAEAGYSLLRAGAGSAELQGTTGLVRVSTGSELPGAGRVLAIRNTGAGWVVITTQTIIGPTRL</sequence>
<evidence type="ECO:0000313" key="5">
    <source>
        <dbReference type="Proteomes" id="UP000401717"/>
    </source>
</evidence>
<dbReference type="EMBL" id="BPQI01000066">
    <property type="protein sequence ID" value="GJD56628.1"/>
    <property type="molecule type" value="Genomic_DNA"/>
</dbReference>
<accession>A0A564G673</accession>
<feature type="compositionally biased region" description="Low complexity" evidence="1">
    <location>
        <begin position="119"/>
        <end position="130"/>
    </location>
</feature>
<evidence type="ECO:0000313" key="3">
    <source>
        <dbReference type="EMBL" id="GJD56628.1"/>
    </source>
</evidence>
<feature type="region of interest" description="Disordered" evidence="1">
    <location>
        <begin position="1"/>
        <end position="27"/>
    </location>
</feature>
<dbReference type="Proteomes" id="UP001055303">
    <property type="component" value="Unassembled WGS sequence"/>
</dbReference>
<feature type="compositionally biased region" description="Low complexity" evidence="1">
    <location>
        <begin position="99"/>
        <end position="109"/>
    </location>
</feature>
<keyword evidence="2" id="KW-1133">Transmembrane helix</keyword>
<organism evidence="4 5">
    <name type="scientific">Methylobacterium dankookense</name>
    <dbReference type="NCBI Taxonomy" id="560405"/>
    <lineage>
        <taxon>Bacteria</taxon>
        <taxon>Pseudomonadati</taxon>
        <taxon>Pseudomonadota</taxon>
        <taxon>Alphaproteobacteria</taxon>
        <taxon>Hyphomicrobiales</taxon>
        <taxon>Methylobacteriaceae</taxon>
        <taxon>Methylobacterium</taxon>
    </lineage>
</organism>
<dbReference type="Proteomes" id="UP000401717">
    <property type="component" value="Unassembled WGS sequence"/>
</dbReference>
<evidence type="ECO:0000256" key="2">
    <source>
        <dbReference type="SAM" id="Phobius"/>
    </source>
</evidence>
<name>A0A564G673_9HYPH</name>
<dbReference type="AlphaFoldDB" id="A0A564G673"/>
<keyword evidence="2" id="KW-0472">Membrane</keyword>
<protein>
    <submittedName>
        <fullName evidence="4">Uncharacterized protein</fullName>
    </submittedName>
</protein>
<keyword evidence="6" id="KW-1185">Reference proteome</keyword>
<evidence type="ECO:0000313" key="6">
    <source>
        <dbReference type="Proteomes" id="UP001055303"/>
    </source>
</evidence>
<evidence type="ECO:0000313" key="4">
    <source>
        <dbReference type="EMBL" id="VUF15350.1"/>
    </source>
</evidence>
<reference evidence="3" key="3">
    <citation type="submission" date="2021-08" db="EMBL/GenBank/DDBJ databases">
        <authorList>
            <person name="Tani A."/>
            <person name="Ola A."/>
            <person name="Ogura Y."/>
            <person name="Katsura K."/>
            <person name="Hayashi T."/>
        </authorList>
    </citation>
    <scope>NUCLEOTIDE SEQUENCE</scope>
    <source>
        <strain evidence="3">DSM 22415</strain>
    </source>
</reference>
<keyword evidence="2" id="KW-0812">Transmembrane</keyword>
<dbReference type="OrthoDB" id="8019418at2"/>
<feature type="transmembrane region" description="Helical" evidence="2">
    <location>
        <begin position="50"/>
        <end position="71"/>
    </location>
</feature>
<dbReference type="RefSeq" id="WP_144767858.1">
    <property type="nucleotide sequence ID" value="NZ_BPQI01000066.1"/>
</dbReference>
<gene>
    <name evidence="3" type="ORF">IFDJLNFL_2525</name>
    <name evidence="4" type="ORF">MTDSW087_05088</name>
</gene>